<protein>
    <recommendedName>
        <fullName evidence="1">RNase H type-1 domain-containing protein</fullName>
    </recommendedName>
</protein>
<dbReference type="GO" id="GO:0003676">
    <property type="term" value="F:nucleic acid binding"/>
    <property type="evidence" value="ECO:0007669"/>
    <property type="project" value="InterPro"/>
</dbReference>
<dbReference type="InterPro" id="IPR036397">
    <property type="entry name" value="RNaseH_sf"/>
</dbReference>
<evidence type="ECO:0000313" key="3">
    <source>
        <dbReference type="Proteomes" id="UP000593576"/>
    </source>
</evidence>
<dbReference type="AlphaFoldDB" id="A0A7J9N2B2"/>
<proteinExistence type="predicted"/>
<gene>
    <name evidence="2" type="ORF">Goshw_030055</name>
</gene>
<dbReference type="OrthoDB" id="1001780at2759"/>
<comment type="caution">
    <text evidence="2">The sequence shown here is derived from an EMBL/GenBank/DDBJ whole genome shotgun (WGS) entry which is preliminary data.</text>
</comment>
<dbReference type="EMBL" id="JABFAF010267503">
    <property type="protein sequence ID" value="MBA0877216.1"/>
    <property type="molecule type" value="Genomic_DNA"/>
</dbReference>
<reference evidence="2 3" key="1">
    <citation type="journal article" date="2019" name="Genome Biol. Evol.">
        <title>Insights into the evolution of the New World diploid cottons (Gossypium, subgenus Houzingenia) based on genome sequencing.</title>
        <authorList>
            <person name="Grover C.E."/>
            <person name="Arick M.A. 2nd"/>
            <person name="Thrash A."/>
            <person name="Conover J.L."/>
            <person name="Sanders W.S."/>
            <person name="Peterson D.G."/>
            <person name="Frelichowski J.E."/>
            <person name="Scheffler J.A."/>
            <person name="Scheffler B.E."/>
            <person name="Wendel J.F."/>
        </authorList>
    </citation>
    <scope>NUCLEOTIDE SEQUENCE [LARGE SCALE GENOMIC DNA]</scope>
    <source>
        <strain evidence="2">1</strain>
        <tissue evidence="2">Leaf</tissue>
    </source>
</reference>
<dbReference type="PANTHER" id="PTHR47074:SF61">
    <property type="entry name" value="RNASE H TYPE-1 DOMAIN-CONTAINING PROTEIN"/>
    <property type="match status" value="1"/>
</dbReference>
<keyword evidence="3" id="KW-1185">Reference proteome</keyword>
<evidence type="ECO:0000259" key="1">
    <source>
        <dbReference type="Pfam" id="PF13456"/>
    </source>
</evidence>
<dbReference type="InterPro" id="IPR012337">
    <property type="entry name" value="RNaseH-like_sf"/>
</dbReference>
<sequence>MRSGVTHHGNISDAFMAEAVACFQGLLFAKETGFTIVEVEGDSRTIIEKINQKGFGRADLDSVILDIKSMGRFFHKISFKHVRREANRVAHFIAREGNNRSEDTFWMEEFPSAVRDMVTEEET</sequence>
<feature type="domain" description="RNase H type-1" evidence="1">
    <location>
        <begin position="9"/>
        <end position="96"/>
    </location>
</feature>
<dbReference type="InterPro" id="IPR044730">
    <property type="entry name" value="RNase_H-like_dom_plant"/>
</dbReference>
<dbReference type="GO" id="GO:0004523">
    <property type="term" value="F:RNA-DNA hybrid ribonuclease activity"/>
    <property type="evidence" value="ECO:0007669"/>
    <property type="project" value="InterPro"/>
</dbReference>
<dbReference type="CDD" id="cd06222">
    <property type="entry name" value="RNase_H_like"/>
    <property type="match status" value="1"/>
</dbReference>
<evidence type="ECO:0000313" key="2">
    <source>
        <dbReference type="EMBL" id="MBA0877216.1"/>
    </source>
</evidence>
<name>A0A7J9N2B2_GOSSC</name>
<dbReference type="InterPro" id="IPR002156">
    <property type="entry name" value="RNaseH_domain"/>
</dbReference>
<feature type="non-terminal residue" evidence="2">
    <location>
        <position position="123"/>
    </location>
</feature>
<dbReference type="Pfam" id="PF13456">
    <property type="entry name" value="RVT_3"/>
    <property type="match status" value="1"/>
</dbReference>
<dbReference type="SUPFAM" id="SSF53098">
    <property type="entry name" value="Ribonuclease H-like"/>
    <property type="match status" value="1"/>
</dbReference>
<dbReference type="InterPro" id="IPR052929">
    <property type="entry name" value="RNase_H-like_EbsB-rel"/>
</dbReference>
<dbReference type="Gene3D" id="3.30.420.10">
    <property type="entry name" value="Ribonuclease H-like superfamily/Ribonuclease H"/>
    <property type="match status" value="1"/>
</dbReference>
<dbReference type="Proteomes" id="UP000593576">
    <property type="component" value="Unassembled WGS sequence"/>
</dbReference>
<accession>A0A7J9N2B2</accession>
<dbReference type="PANTHER" id="PTHR47074">
    <property type="entry name" value="BNAC02G40300D PROTEIN"/>
    <property type="match status" value="1"/>
</dbReference>
<organism evidence="2 3">
    <name type="scientific">Gossypium schwendimanii</name>
    <name type="common">Cotton</name>
    <dbReference type="NCBI Taxonomy" id="34291"/>
    <lineage>
        <taxon>Eukaryota</taxon>
        <taxon>Viridiplantae</taxon>
        <taxon>Streptophyta</taxon>
        <taxon>Embryophyta</taxon>
        <taxon>Tracheophyta</taxon>
        <taxon>Spermatophyta</taxon>
        <taxon>Magnoliopsida</taxon>
        <taxon>eudicotyledons</taxon>
        <taxon>Gunneridae</taxon>
        <taxon>Pentapetalae</taxon>
        <taxon>rosids</taxon>
        <taxon>malvids</taxon>
        <taxon>Malvales</taxon>
        <taxon>Malvaceae</taxon>
        <taxon>Malvoideae</taxon>
        <taxon>Gossypium</taxon>
    </lineage>
</organism>